<gene>
    <name evidence="2" type="ORF">MM415A00259_0062</name>
    <name evidence="1" type="ORF">MM415B00452_0006</name>
</gene>
<reference evidence="2" key="1">
    <citation type="submission" date="2020-03" db="EMBL/GenBank/DDBJ databases">
        <title>The deep terrestrial virosphere.</title>
        <authorList>
            <person name="Holmfeldt K."/>
            <person name="Nilsson E."/>
            <person name="Simone D."/>
            <person name="Lopez-Fernandez M."/>
            <person name="Wu X."/>
            <person name="de Brujin I."/>
            <person name="Lundin D."/>
            <person name="Andersson A."/>
            <person name="Bertilsson S."/>
            <person name="Dopson M."/>
        </authorList>
    </citation>
    <scope>NUCLEOTIDE SEQUENCE</scope>
    <source>
        <strain evidence="2">MM415A00259</strain>
        <strain evidence="1">MM415B00452</strain>
    </source>
</reference>
<evidence type="ECO:0000313" key="2">
    <source>
        <dbReference type="EMBL" id="QJA83737.1"/>
    </source>
</evidence>
<organism evidence="2">
    <name type="scientific">viral metagenome</name>
    <dbReference type="NCBI Taxonomy" id="1070528"/>
    <lineage>
        <taxon>unclassified sequences</taxon>
        <taxon>metagenomes</taxon>
        <taxon>organismal metagenomes</taxon>
    </lineage>
</organism>
<protein>
    <submittedName>
        <fullName evidence="2">Uncharacterized protein</fullName>
    </submittedName>
</protein>
<dbReference type="EMBL" id="MT142516">
    <property type="protein sequence ID" value="QJA83737.1"/>
    <property type="molecule type" value="Genomic_DNA"/>
</dbReference>
<name>A0A6M3KNW6_9ZZZZ</name>
<sequence length="73" mass="8699">MGGARYNRETFKICSECGSKSRDWHTQELGESNYTSRLYAGFQDIETQDKIEYWKKRKIQRFRGIKCDLRLNG</sequence>
<proteinExistence type="predicted"/>
<evidence type="ECO:0000313" key="1">
    <source>
        <dbReference type="EMBL" id="QJA64905.1"/>
    </source>
</evidence>
<dbReference type="EMBL" id="MT141529">
    <property type="protein sequence ID" value="QJA64905.1"/>
    <property type="molecule type" value="Genomic_DNA"/>
</dbReference>
<dbReference type="AlphaFoldDB" id="A0A6M3KNW6"/>
<accession>A0A6M3KNW6</accession>